<proteinExistence type="predicted"/>
<reference evidence="1 2" key="1">
    <citation type="submission" date="2020-10" db="EMBL/GenBank/DDBJ databases">
        <title>The genome sequence of Chitinilyticum litopenaei 4Y14.</title>
        <authorList>
            <person name="Liu Y."/>
        </authorList>
    </citation>
    <scope>NUCLEOTIDE SEQUENCE [LARGE SCALE GENOMIC DNA]</scope>
    <source>
        <strain evidence="1 2">4Y14</strain>
    </source>
</reference>
<sequence>MNHQEKTMPETIRRYIDSRMAGSASTLEIIEGISHEFHIPARTAYEMLQEYLLLQRPRCL</sequence>
<protein>
    <submittedName>
        <fullName evidence="1">Uncharacterized protein</fullName>
    </submittedName>
</protein>
<dbReference type="EMBL" id="JADFUA010000001">
    <property type="protein sequence ID" value="MBE9607951.1"/>
    <property type="molecule type" value="Genomic_DNA"/>
</dbReference>
<gene>
    <name evidence="1" type="ORF">INR99_01190</name>
</gene>
<name>A0A8J7FKS4_9NEIS</name>
<comment type="caution">
    <text evidence="1">The sequence shown here is derived from an EMBL/GenBank/DDBJ whole genome shotgun (WGS) entry which is preliminary data.</text>
</comment>
<evidence type="ECO:0000313" key="2">
    <source>
        <dbReference type="Proteomes" id="UP000604481"/>
    </source>
</evidence>
<dbReference type="AlphaFoldDB" id="A0A8J7FKS4"/>
<organism evidence="1 2">
    <name type="scientific">Chitinilyticum piscinae</name>
    <dbReference type="NCBI Taxonomy" id="2866724"/>
    <lineage>
        <taxon>Bacteria</taxon>
        <taxon>Pseudomonadati</taxon>
        <taxon>Pseudomonadota</taxon>
        <taxon>Betaproteobacteria</taxon>
        <taxon>Neisseriales</taxon>
        <taxon>Chitinibacteraceae</taxon>
        <taxon>Chitinilyticum</taxon>
    </lineage>
</organism>
<dbReference type="Proteomes" id="UP000604481">
    <property type="component" value="Unassembled WGS sequence"/>
</dbReference>
<accession>A0A8J7FKS4</accession>
<keyword evidence="2" id="KW-1185">Reference proteome</keyword>
<evidence type="ECO:0000313" key="1">
    <source>
        <dbReference type="EMBL" id="MBE9607951.1"/>
    </source>
</evidence>